<sequence>MSEESNDALDGEINIDNADNQVWLMKVPKFLADHWAGSQGSIGKIRIKSGDNISLTIQVPGTTTTEEFQLITTPQNIENQPLKIFSEDAEGALALEGNIGLKCDIKMNLDSPTYRELMKTRTTAYNTKTRVAKTIDDNQPFLPPRPINPKIQVSTAVYAKKKPTTDKKERKSEDQVIDSIFDAFHDNNHLDIKTLVKYTDQPQTWLKTVLNKVCIFNKRGPNKNTYELKPEYKNKDEKK</sequence>
<evidence type="ECO:0000313" key="10">
    <source>
        <dbReference type="Proteomes" id="UP000695562"/>
    </source>
</evidence>
<dbReference type="AlphaFoldDB" id="A0A8J4V524"/>
<dbReference type="GO" id="GO:0006367">
    <property type="term" value="P:transcription initiation at RNA polymerase II promoter"/>
    <property type="evidence" value="ECO:0007669"/>
    <property type="project" value="InterPro"/>
</dbReference>
<proteinExistence type="inferred from homology"/>
<feature type="domain" description="TFIIF beta subunit HTH" evidence="7">
    <location>
        <begin position="170"/>
        <end position="233"/>
    </location>
</feature>
<dbReference type="InterPro" id="IPR040504">
    <property type="entry name" value="TFIIF_beta_N"/>
</dbReference>
<evidence type="ECO:0000259" key="7">
    <source>
        <dbReference type="Pfam" id="PF02270"/>
    </source>
</evidence>
<gene>
    <name evidence="9" type="ORF">CYY_000999</name>
</gene>
<keyword evidence="4" id="KW-0238">DNA-binding</keyword>
<keyword evidence="3" id="KW-0805">Transcription regulation</keyword>
<keyword evidence="5" id="KW-0804">Transcription</keyword>
<dbReference type="InterPro" id="IPR011039">
    <property type="entry name" value="TFIIF_interaction"/>
</dbReference>
<dbReference type="SUPFAM" id="SSF46785">
    <property type="entry name" value="Winged helix' DNA-binding domain"/>
    <property type="match status" value="1"/>
</dbReference>
<dbReference type="PANTHER" id="PTHR10445">
    <property type="entry name" value="GENERAL TRANSCRIPTION FACTOR IIF SUBUNIT 2"/>
    <property type="match status" value="1"/>
</dbReference>
<name>A0A8J4V524_9MYCE</name>
<reference evidence="9" key="1">
    <citation type="submission" date="2020-01" db="EMBL/GenBank/DDBJ databases">
        <title>Development of genomics and gene disruption for Polysphondylium violaceum indicates a role for the polyketide synthase stlB in stalk morphogenesis.</title>
        <authorList>
            <person name="Narita B."/>
            <person name="Kawabe Y."/>
            <person name="Kin K."/>
            <person name="Saito T."/>
            <person name="Gibbs R."/>
            <person name="Kuspa A."/>
            <person name="Muzny D."/>
            <person name="Queller D."/>
            <person name="Richards S."/>
            <person name="Strassman J."/>
            <person name="Sucgang R."/>
            <person name="Worley K."/>
            <person name="Schaap P."/>
        </authorList>
    </citation>
    <scope>NUCLEOTIDE SEQUENCE</scope>
    <source>
        <strain evidence="9">QSvi11</strain>
    </source>
</reference>
<dbReference type="InterPro" id="IPR036388">
    <property type="entry name" value="WH-like_DNA-bd_sf"/>
</dbReference>
<dbReference type="OrthoDB" id="26094at2759"/>
<comment type="caution">
    <text evidence="9">The sequence shown here is derived from an EMBL/GenBank/DDBJ whole genome shotgun (WGS) entry which is preliminary data.</text>
</comment>
<dbReference type="GO" id="GO:0003677">
    <property type="term" value="F:DNA binding"/>
    <property type="evidence" value="ECO:0007669"/>
    <property type="project" value="UniProtKB-KW"/>
</dbReference>
<dbReference type="Pfam" id="PF02270">
    <property type="entry name" value="TFIIF_beta"/>
    <property type="match status" value="1"/>
</dbReference>
<evidence type="ECO:0008006" key="11">
    <source>
        <dbReference type="Google" id="ProtNLM"/>
    </source>
</evidence>
<dbReference type="EMBL" id="AJWJ01000022">
    <property type="protein sequence ID" value="KAF2077683.1"/>
    <property type="molecule type" value="Genomic_DNA"/>
</dbReference>
<keyword evidence="6" id="KW-0539">Nucleus</keyword>
<dbReference type="SUPFAM" id="SSF50916">
    <property type="entry name" value="Rap30/74 interaction domains"/>
    <property type="match status" value="1"/>
</dbReference>
<evidence type="ECO:0000256" key="3">
    <source>
        <dbReference type="ARBA" id="ARBA00023015"/>
    </source>
</evidence>
<feature type="domain" description="TFIIF beta subunit N-terminal" evidence="8">
    <location>
        <begin position="20"/>
        <end position="90"/>
    </location>
</feature>
<dbReference type="InterPro" id="IPR040450">
    <property type="entry name" value="TFIIF_beta_HTH"/>
</dbReference>
<comment type="subcellular location">
    <subcellularLocation>
        <location evidence="1">Nucleus</location>
    </subcellularLocation>
</comment>
<dbReference type="PANTHER" id="PTHR10445:SF0">
    <property type="entry name" value="GENERAL TRANSCRIPTION FACTOR IIF SUBUNIT 2"/>
    <property type="match status" value="1"/>
</dbReference>
<dbReference type="Gene3D" id="1.10.10.10">
    <property type="entry name" value="Winged helix-like DNA-binding domain superfamily/Winged helix DNA-binding domain"/>
    <property type="match status" value="1"/>
</dbReference>
<dbReference type="Proteomes" id="UP000695562">
    <property type="component" value="Unassembled WGS sequence"/>
</dbReference>
<dbReference type="CDD" id="cd07980">
    <property type="entry name" value="TFIIF_beta"/>
    <property type="match status" value="1"/>
</dbReference>
<evidence type="ECO:0000313" key="9">
    <source>
        <dbReference type="EMBL" id="KAF2077683.1"/>
    </source>
</evidence>
<keyword evidence="10" id="KW-1185">Reference proteome</keyword>
<evidence type="ECO:0000256" key="5">
    <source>
        <dbReference type="ARBA" id="ARBA00023163"/>
    </source>
</evidence>
<dbReference type="InterPro" id="IPR003196">
    <property type="entry name" value="TFIIF_beta"/>
</dbReference>
<evidence type="ECO:0000259" key="8">
    <source>
        <dbReference type="Pfam" id="PF17683"/>
    </source>
</evidence>
<protein>
    <recommendedName>
        <fullName evidence="11">Transcription initiation factor IIF subunit beta</fullName>
    </recommendedName>
</protein>
<evidence type="ECO:0000256" key="4">
    <source>
        <dbReference type="ARBA" id="ARBA00023125"/>
    </source>
</evidence>
<evidence type="ECO:0000256" key="1">
    <source>
        <dbReference type="ARBA" id="ARBA00004123"/>
    </source>
</evidence>
<dbReference type="GO" id="GO:0005674">
    <property type="term" value="C:transcription factor TFIIF complex"/>
    <property type="evidence" value="ECO:0007669"/>
    <property type="project" value="InterPro"/>
</dbReference>
<dbReference type="InterPro" id="IPR036390">
    <property type="entry name" value="WH_DNA-bd_sf"/>
</dbReference>
<dbReference type="FunFam" id="1.10.10.10:FF:000035">
    <property type="entry name" value="General transcription factor IIF subunit 2"/>
    <property type="match status" value="1"/>
</dbReference>
<organism evidence="9 10">
    <name type="scientific">Polysphondylium violaceum</name>
    <dbReference type="NCBI Taxonomy" id="133409"/>
    <lineage>
        <taxon>Eukaryota</taxon>
        <taxon>Amoebozoa</taxon>
        <taxon>Evosea</taxon>
        <taxon>Eumycetozoa</taxon>
        <taxon>Dictyostelia</taxon>
        <taxon>Dictyosteliales</taxon>
        <taxon>Dictyosteliaceae</taxon>
        <taxon>Polysphondylium</taxon>
    </lineage>
</organism>
<comment type="similarity">
    <text evidence="2">Belongs to the TFIIF beta subunit family.</text>
</comment>
<accession>A0A8J4V524</accession>
<evidence type="ECO:0000256" key="6">
    <source>
        <dbReference type="ARBA" id="ARBA00023242"/>
    </source>
</evidence>
<dbReference type="Pfam" id="PF17683">
    <property type="entry name" value="TFIIF_beta_N"/>
    <property type="match status" value="1"/>
</dbReference>
<evidence type="ECO:0000256" key="2">
    <source>
        <dbReference type="ARBA" id="ARBA00009543"/>
    </source>
</evidence>